<dbReference type="Gene3D" id="1.10.10.10">
    <property type="entry name" value="Winged helix-like DNA-binding domain superfamily/Winged helix DNA-binding domain"/>
    <property type="match status" value="2"/>
</dbReference>
<name>A0A191WLB0_9MICO</name>
<keyword evidence="3" id="KW-1185">Reference proteome</keyword>
<dbReference type="Pfam" id="PF01978">
    <property type="entry name" value="TrmB"/>
    <property type="match status" value="1"/>
</dbReference>
<dbReference type="InterPro" id="IPR016032">
    <property type="entry name" value="Sig_transdc_resp-reg_C-effctor"/>
</dbReference>
<dbReference type="InterPro" id="IPR000792">
    <property type="entry name" value="Tscrpt_reg_LuxR_C"/>
</dbReference>
<dbReference type="AlphaFoldDB" id="A0A191WLB0"/>
<protein>
    <submittedName>
        <fullName evidence="2">Transcriptional regulator TrmB</fullName>
    </submittedName>
</protein>
<dbReference type="Proteomes" id="UP000078437">
    <property type="component" value="Chromosome"/>
</dbReference>
<dbReference type="GO" id="GO:0003677">
    <property type="term" value="F:DNA binding"/>
    <property type="evidence" value="ECO:0007669"/>
    <property type="project" value="InterPro"/>
</dbReference>
<dbReference type="SUPFAM" id="SSF46894">
    <property type="entry name" value="C-terminal effector domain of the bipartite response regulators"/>
    <property type="match status" value="1"/>
</dbReference>
<dbReference type="InterPro" id="IPR051797">
    <property type="entry name" value="TrmB-like"/>
</dbReference>
<evidence type="ECO:0000259" key="1">
    <source>
        <dbReference type="SMART" id="SM00421"/>
    </source>
</evidence>
<dbReference type="InterPro" id="IPR036388">
    <property type="entry name" value="WH-like_DNA-bd_sf"/>
</dbReference>
<dbReference type="OrthoDB" id="3369460at2"/>
<accession>A0A191WLB0</accession>
<reference evidence="3" key="2">
    <citation type="submission" date="2016-01" db="EMBL/GenBank/DDBJ databases">
        <title>Complete genome sequence of Agromyces aureus AR33T and comparison with related organisms.</title>
        <authorList>
            <person name="Corretto E."/>
            <person name="Antonielli L."/>
            <person name="Sessitsch A."/>
            <person name="Brader G."/>
        </authorList>
    </citation>
    <scope>NUCLEOTIDE SEQUENCE [LARGE SCALE GENOMIC DNA]</scope>
    <source>
        <strain evidence="3">AR33</strain>
    </source>
</reference>
<dbReference type="EMBL" id="CP013979">
    <property type="protein sequence ID" value="ANJ29016.1"/>
    <property type="molecule type" value="Genomic_DNA"/>
</dbReference>
<dbReference type="SUPFAM" id="SSF46785">
    <property type="entry name" value="Winged helix' DNA-binding domain"/>
    <property type="match status" value="1"/>
</dbReference>
<dbReference type="GO" id="GO:0006355">
    <property type="term" value="P:regulation of DNA-templated transcription"/>
    <property type="evidence" value="ECO:0007669"/>
    <property type="project" value="InterPro"/>
</dbReference>
<dbReference type="KEGG" id="agy:ATC03_16435"/>
<organism evidence="2 3">
    <name type="scientific">Agromyces aureus</name>
    <dbReference type="NCBI Taxonomy" id="453304"/>
    <lineage>
        <taxon>Bacteria</taxon>
        <taxon>Bacillati</taxon>
        <taxon>Actinomycetota</taxon>
        <taxon>Actinomycetes</taxon>
        <taxon>Micrococcales</taxon>
        <taxon>Microbacteriaceae</taxon>
        <taxon>Agromyces</taxon>
    </lineage>
</organism>
<proteinExistence type="predicted"/>
<gene>
    <name evidence="2" type="ORF">ATC03_16435</name>
</gene>
<dbReference type="PANTHER" id="PTHR34293:SF1">
    <property type="entry name" value="HTH-TYPE TRANSCRIPTIONAL REGULATOR TRMBL2"/>
    <property type="match status" value="1"/>
</dbReference>
<dbReference type="InterPro" id="IPR002831">
    <property type="entry name" value="Tscrpt_reg_TrmB_N"/>
</dbReference>
<dbReference type="STRING" id="453304.ATC03_16435"/>
<dbReference type="PANTHER" id="PTHR34293">
    <property type="entry name" value="HTH-TYPE TRANSCRIPTIONAL REGULATOR TRMBL2"/>
    <property type="match status" value="1"/>
</dbReference>
<sequence length="320" mass="34828">MLEAIGLDDEHTALYRLVLQAPSSSIDELAESAAKPRSEVRAIVAELERLGLLARQASAPDRVVASPPSLALRPMLLDRERRLTQAHEVLVELSEIYRSGAAQRTAPDVVDVVLGADAVRQRFAQLQASATEQVRVLMLSDVAFLDATENTAEDEALRRGVRYRVIVEKAVLEWPGFIDAARESAPFGEEVRVLPTLPTRLIIADDDVAMLPMRSHGEERSSGALLVNPSGLLDLVIATFEEYWATSTEFISTGELPGAHDAVDRDLLKLLLLGLTDAAAGAQLGISVRTVQRRVAELMETAGVTTRLQLGAEAVRRAWV</sequence>
<evidence type="ECO:0000313" key="2">
    <source>
        <dbReference type="EMBL" id="ANJ29016.1"/>
    </source>
</evidence>
<evidence type="ECO:0000313" key="3">
    <source>
        <dbReference type="Proteomes" id="UP000078437"/>
    </source>
</evidence>
<dbReference type="SMART" id="SM00421">
    <property type="entry name" value="HTH_LUXR"/>
    <property type="match status" value="1"/>
</dbReference>
<reference evidence="2 3" key="1">
    <citation type="journal article" date="2016" name="Int. J. Syst. Evol. Microbiol.">
        <title>Agromyces aureus sp. nov., isolated from the rhizosphere of Salix caprea L. grown in a heavy-metal-contaminated soil.</title>
        <authorList>
            <person name="Corretto E."/>
            <person name="Antonielli L."/>
            <person name="Sessitsch A."/>
            <person name="Compant S."/>
            <person name="Gorfer M."/>
            <person name="Kuffner M."/>
            <person name="Brader G."/>
        </authorList>
    </citation>
    <scope>NUCLEOTIDE SEQUENCE [LARGE SCALE GENOMIC DNA]</scope>
    <source>
        <strain evidence="2 3">AR33</strain>
    </source>
</reference>
<dbReference type="InterPro" id="IPR036390">
    <property type="entry name" value="WH_DNA-bd_sf"/>
</dbReference>
<feature type="domain" description="HTH luxR-type" evidence="1">
    <location>
        <begin position="265"/>
        <end position="314"/>
    </location>
</feature>